<dbReference type="Gene3D" id="1.25.40.10">
    <property type="entry name" value="Tetratricopeptide repeat domain"/>
    <property type="match status" value="2"/>
</dbReference>
<name>A0A3B7MEL5_9BACT</name>
<dbReference type="PANTHER" id="PTHR45641:SF19">
    <property type="entry name" value="NEPHROCYSTIN-3"/>
    <property type="match status" value="1"/>
</dbReference>
<dbReference type="RefSeq" id="WP_119048612.1">
    <property type="nucleotide sequence ID" value="NZ_CP032157.1"/>
</dbReference>
<evidence type="ECO:0000256" key="4">
    <source>
        <dbReference type="SAM" id="SignalP"/>
    </source>
</evidence>
<gene>
    <name evidence="5" type="ORF">D3H65_01775</name>
</gene>
<accession>A0A3B7MEL5</accession>
<dbReference type="PROSITE" id="PS50005">
    <property type="entry name" value="TPR"/>
    <property type="match status" value="1"/>
</dbReference>
<organism evidence="5 6">
    <name type="scientific">Paraflavitalea soli</name>
    <dbReference type="NCBI Taxonomy" id="2315862"/>
    <lineage>
        <taxon>Bacteria</taxon>
        <taxon>Pseudomonadati</taxon>
        <taxon>Bacteroidota</taxon>
        <taxon>Chitinophagia</taxon>
        <taxon>Chitinophagales</taxon>
        <taxon>Chitinophagaceae</taxon>
        <taxon>Paraflavitalea</taxon>
    </lineage>
</organism>
<evidence type="ECO:0000256" key="3">
    <source>
        <dbReference type="PROSITE-ProRule" id="PRU00339"/>
    </source>
</evidence>
<dbReference type="KEGG" id="pseg:D3H65_01775"/>
<proteinExistence type="predicted"/>
<dbReference type="InterPro" id="IPR011990">
    <property type="entry name" value="TPR-like_helical_dom_sf"/>
</dbReference>
<dbReference type="OrthoDB" id="433986at2"/>
<keyword evidence="2 3" id="KW-0802">TPR repeat</keyword>
<protein>
    <submittedName>
        <fullName evidence="5">Tetratricopeptide repeat protein</fullName>
    </submittedName>
</protein>
<feature type="repeat" description="TPR" evidence="3">
    <location>
        <begin position="495"/>
        <end position="528"/>
    </location>
</feature>
<dbReference type="InterPro" id="IPR019734">
    <property type="entry name" value="TPR_rpt"/>
</dbReference>
<sequence length="542" mass="60608">MRKCFTCLTILLVFPYLSWLHAQEIKPVDSTAKAVDTAVGSSFRFFTNASFITVIGQLSLRATEEAMAEKVNPVVLYDQYFTEFAREHHISPEQVRTLMNSWVQGNMVKEDDANAMLQGARHFYLKQYHTSSLYYEQAVWQQDEARSVPGAIQTEEAEALYPAYILAGNSSIASGDYKRAIRMYRQADSLLLLPAATERTYAAIYKKKNYLYTLLAATLVEAGSQLGGKAGYNLLTEATLVEKTLLANYKTATLVQEWAKTQSQLGTILHLQGDMAADATSDSLYMLSIDAYNDALTVYTQKDFPADWARMQLNLGVVLSKLGAIKEAIASFRSALGILTSAKNPRDWASTAYHLGNMLQCQAGKAKDPEATELFTESIKAYKQALEVYTNKTTPEEWGWTQHNLGVSLFEQGRRLGERDLLTQAAAAFRQALTIQTKDCFPAAWASTQYNLGTALWEESSRAAGGNVALLADAVTAYESALAYYTHKDQPEQWFNVQNGLGLLYEQQKEWAAAIQHFENIRDMEPMYAAQKVNELRRKAGR</sequence>
<reference evidence="5 6" key="1">
    <citation type="submission" date="2018-09" db="EMBL/GenBank/DDBJ databases">
        <title>Genome sequencing of strain 6GH32-13.</title>
        <authorList>
            <person name="Weon H.-Y."/>
            <person name="Heo J."/>
            <person name="Kwon S.-W."/>
        </authorList>
    </citation>
    <scope>NUCLEOTIDE SEQUENCE [LARGE SCALE GENOMIC DNA]</scope>
    <source>
        <strain evidence="5 6">5GH32-13</strain>
    </source>
</reference>
<dbReference type="Proteomes" id="UP000263900">
    <property type="component" value="Chromosome"/>
</dbReference>
<dbReference type="Pfam" id="PF13432">
    <property type="entry name" value="TPR_16"/>
    <property type="match status" value="1"/>
</dbReference>
<dbReference type="SUPFAM" id="SSF48452">
    <property type="entry name" value="TPR-like"/>
    <property type="match status" value="2"/>
</dbReference>
<dbReference type="AlphaFoldDB" id="A0A3B7MEL5"/>
<feature type="chain" id="PRO_5017555878" evidence="4">
    <location>
        <begin position="23"/>
        <end position="542"/>
    </location>
</feature>
<dbReference type="PANTHER" id="PTHR45641">
    <property type="entry name" value="TETRATRICOPEPTIDE REPEAT PROTEIN (AFU_ORTHOLOGUE AFUA_6G03870)"/>
    <property type="match status" value="1"/>
</dbReference>
<dbReference type="SMART" id="SM00028">
    <property type="entry name" value="TPR"/>
    <property type="match status" value="4"/>
</dbReference>
<keyword evidence="4" id="KW-0732">Signal</keyword>
<keyword evidence="1" id="KW-0677">Repeat</keyword>
<feature type="signal peptide" evidence="4">
    <location>
        <begin position="1"/>
        <end position="22"/>
    </location>
</feature>
<evidence type="ECO:0000313" key="5">
    <source>
        <dbReference type="EMBL" id="AXY72774.1"/>
    </source>
</evidence>
<evidence type="ECO:0000256" key="2">
    <source>
        <dbReference type="ARBA" id="ARBA00022803"/>
    </source>
</evidence>
<keyword evidence="6" id="KW-1185">Reference proteome</keyword>
<evidence type="ECO:0000256" key="1">
    <source>
        <dbReference type="ARBA" id="ARBA00022737"/>
    </source>
</evidence>
<dbReference type="Pfam" id="PF13181">
    <property type="entry name" value="TPR_8"/>
    <property type="match status" value="2"/>
</dbReference>
<dbReference type="EMBL" id="CP032157">
    <property type="protein sequence ID" value="AXY72774.1"/>
    <property type="molecule type" value="Genomic_DNA"/>
</dbReference>
<evidence type="ECO:0000313" key="6">
    <source>
        <dbReference type="Proteomes" id="UP000263900"/>
    </source>
</evidence>